<evidence type="ECO:0000256" key="6">
    <source>
        <dbReference type="SAM" id="SignalP"/>
    </source>
</evidence>
<keyword evidence="4 5" id="KW-0472">Membrane</keyword>
<feature type="chain" id="PRO_5008508016" evidence="6">
    <location>
        <begin position="21"/>
        <end position="287"/>
    </location>
</feature>
<organism evidence="7 8">
    <name type="scientific">Ananas comosus</name>
    <name type="common">Pineapple</name>
    <name type="synonym">Ananas ananas</name>
    <dbReference type="NCBI Taxonomy" id="4615"/>
    <lineage>
        <taxon>Eukaryota</taxon>
        <taxon>Viridiplantae</taxon>
        <taxon>Streptophyta</taxon>
        <taxon>Embryophyta</taxon>
        <taxon>Tracheophyta</taxon>
        <taxon>Spermatophyta</taxon>
        <taxon>Magnoliopsida</taxon>
        <taxon>Liliopsida</taxon>
        <taxon>Poales</taxon>
        <taxon>Bromeliaceae</taxon>
        <taxon>Bromelioideae</taxon>
        <taxon>Ananas</taxon>
    </lineage>
</organism>
<comment type="subcellular location">
    <subcellularLocation>
        <location evidence="1">Membrane</location>
    </subcellularLocation>
</comment>
<feature type="signal peptide" evidence="6">
    <location>
        <begin position="1"/>
        <end position="20"/>
    </location>
</feature>
<evidence type="ECO:0000256" key="5">
    <source>
        <dbReference type="SAM" id="Phobius"/>
    </source>
</evidence>
<dbReference type="PANTHER" id="PTHR48007:SF76">
    <property type="entry name" value="OS03G0145102 PROTEIN"/>
    <property type="match status" value="1"/>
</dbReference>
<keyword evidence="5" id="KW-0812">Transmembrane</keyword>
<evidence type="ECO:0000256" key="4">
    <source>
        <dbReference type="ARBA" id="ARBA00023136"/>
    </source>
</evidence>
<dbReference type="EMBL" id="LSRQ01008330">
    <property type="protein sequence ID" value="OAY63651.1"/>
    <property type="molecule type" value="Genomic_DNA"/>
</dbReference>
<keyword evidence="3" id="KW-0677">Repeat</keyword>
<dbReference type="GO" id="GO:0016020">
    <property type="term" value="C:membrane"/>
    <property type="evidence" value="ECO:0007669"/>
    <property type="project" value="UniProtKB-SubCell"/>
</dbReference>
<proteinExistence type="predicted"/>
<dbReference type="PANTHER" id="PTHR48007">
    <property type="entry name" value="LEUCINE-RICH REPEAT RECEPTOR-LIKE PROTEIN KINASE PXC1"/>
    <property type="match status" value="1"/>
</dbReference>
<dbReference type="InterPro" id="IPR032675">
    <property type="entry name" value="LRR_dom_sf"/>
</dbReference>
<keyword evidence="5" id="KW-1133">Transmembrane helix</keyword>
<dbReference type="STRING" id="4615.A0A199UG09"/>
<dbReference type="Pfam" id="PF00560">
    <property type="entry name" value="LRR_1"/>
    <property type="match status" value="2"/>
</dbReference>
<accession>A0A199UG09</accession>
<dbReference type="InterPro" id="IPR001611">
    <property type="entry name" value="Leu-rich_rpt"/>
</dbReference>
<dbReference type="FunFam" id="3.80.10.10:FF:000400">
    <property type="entry name" value="Nuclear pore complex protein NUP107"/>
    <property type="match status" value="1"/>
</dbReference>
<feature type="transmembrane region" description="Helical" evidence="5">
    <location>
        <begin position="231"/>
        <end position="259"/>
    </location>
</feature>
<keyword evidence="7" id="KW-0418">Kinase</keyword>
<keyword evidence="2 6" id="KW-0732">Signal</keyword>
<dbReference type="PROSITE" id="PS51450">
    <property type="entry name" value="LRR"/>
    <property type="match status" value="1"/>
</dbReference>
<evidence type="ECO:0000256" key="1">
    <source>
        <dbReference type="ARBA" id="ARBA00004370"/>
    </source>
</evidence>
<protein>
    <submittedName>
        <fullName evidence="7">Putative LRR receptor-like serine/threonine-protein kinase</fullName>
    </submittedName>
</protein>
<dbReference type="Proteomes" id="UP000092600">
    <property type="component" value="Unassembled WGS sequence"/>
</dbReference>
<name>A0A199UG09_ANACO</name>
<dbReference type="AlphaFoldDB" id="A0A199UG09"/>
<keyword evidence="7" id="KW-0675">Receptor</keyword>
<evidence type="ECO:0000313" key="8">
    <source>
        <dbReference type="Proteomes" id="UP000092600"/>
    </source>
</evidence>
<sequence length="287" mass="29983">MAPKLVVLLVVVVVVAMAFAVVVAVAAAEPDDERCLSEVHASLADPGGSLRNWSRATFASPCNGFTSYLQGATCNNGRVYKLSLAGLSLSGSLSPFLSNCSNLQTLDLSSNSLSGPIPGELSLLLNLAVLNLSSNLLSGPIPPELSLCAYLNVIDLHSNLLSGPIPDQLALLVRLSAFDVSSNRLSGPVPVLLANRSLGSPLPRFNASSFAGNRGLYGFPLPPAPRAARALSVWAIVAIGLASGMLSLVLSFTAVCLWLRLADRRALMMPAAAAADDHKISHLMPDY</sequence>
<dbReference type="GO" id="GO:0016301">
    <property type="term" value="F:kinase activity"/>
    <property type="evidence" value="ECO:0007669"/>
    <property type="project" value="UniProtKB-KW"/>
</dbReference>
<evidence type="ECO:0000313" key="7">
    <source>
        <dbReference type="EMBL" id="OAY63651.1"/>
    </source>
</evidence>
<comment type="caution">
    <text evidence="7">The sequence shown here is derived from an EMBL/GenBank/DDBJ whole genome shotgun (WGS) entry which is preliminary data.</text>
</comment>
<gene>
    <name evidence="7" type="ORF">ACMD2_16025</name>
</gene>
<dbReference type="Gene3D" id="3.80.10.10">
    <property type="entry name" value="Ribonuclease Inhibitor"/>
    <property type="match status" value="1"/>
</dbReference>
<evidence type="ECO:0000256" key="2">
    <source>
        <dbReference type="ARBA" id="ARBA00022729"/>
    </source>
</evidence>
<dbReference type="InterPro" id="IPR046959">
    <property type="entry name" value="PRK1-6/SRF4-like"/>
</dbReference>
<evidence type="ECO:0000256" key="3">
    <source>
        <dbReference type="ARBA" id="ARBA00022737"/>
    </source>
</evidence>
<dbReference type="SUPFAM" id="SSF52058">
    <property type="entry name" value="L domain-like"/>
    <property type="match status" value="1"/>
</dbReference>
<reference evidence="7 8" key="1">
    <citation type="journal article" date="2016" name="DNA Res.">
        <title>The draft genome of MD-2 pineapple using hybrid error correction of long reads.</title>
        <authorList>
            <person name="Redwan R.M."/>
            <person name="Saidin A."/>
            <person name="Kumar S.V."/>
        </authorList>
    </citation>
    <scope>NUCLEOTIDE SEQUENCE [LARGE SCALE GENOMIC DNA]</scope>
    <source>
        <strain evidence="8">cv. MD2</strain>
        <tissue evidence="7">Leaf</tissue>
    </source>
</reference>
<dbReference type="PRINTS" id="PR00019">
    <property type="entry name" value="LEURICHRPT"/>
</dbReference>
<keyword evidence="7" id="KW-0808">Transferase</keyword>